<dbReference type="GO" id="GO:0003841">
    <property type="term" value="F:1-acylglycerol-3-phosphate O-acyltransferase activity"/>
    <property type="evidence" value="ECO:0007669"/>
    <property type="project" value="TreeGrafter"/>
</dbReference>
<dbReference type="Pfam" id="PF01553">
    <property type="entry name" value="Acyltransferase"/>
    <property type="match status" value="1"/>
</dbReference>
<evidence type="ECO:0000256" key="4">
    <source>
        <dbReference type="SAM" id="Phobius"/>
    </source>
</evidence>
<evidence type="ECO:0000256" key="2">
    <source>
        <dbReference type="ARBA" id="ARBA00022679"/>
    </source>
</evidence>
<sequence length="380" mass="44564">MDLKEFKKWFLPQILLSYAFLLSGLIINFFQLLTFVFIRPFSKHLYKRIIYYLSYSLYSAIPSIAHWWSGTETTFYIKDEDFKMLGKENCFCVLNHKYDVDWAFGLIICQQLGLLGGSKVVMKDSLKYIPILGWSWLFGEYVFIKRVWDTDYKTLVEDMENILDYPKDLPYSVSIFCEGTRYTKEKYEESMKVAKEKGLPILKHHLLPRAKGFNLMVSQLKGKIEYMYDITIAIDDVDGCSPTFMHMKDGIPLNAQIFIRRIPIDILPTDDEKKCSEFLLRLYQDKDEIFDVYHKTGSFDKLGVSKHKFKLNKYDLYNSIFWLCVTLIPSIYYFVLIFWNGSPIVKGSIVLIFVFIKVLIEKMVAQSSSKSSFGLPKKQL</sequence>
<evidence type="ECO:0000313" key="6">
    <source>
        <dbReference type="EMBL" id="RNA42725.1"/>
    </source>
</evidence>
<dbReference type="InterPro" id="IPR002123">
    <property type="entry name" value="Plipid/glycerol_acylTrfase"/>
</dbReference>
<evidence type="ECO:0000256" key="1">
    <source>
        <dbReference type="ARBA" id="ARBA00008655"/>
    </source>
</evidence>
<comment type="similarity">
    <text evidence="1">Belongs to the 1-acyl-sn-glycerol-3-phosphate acyltransferase family.</text>
</comment>
<dbReference type="SUPFAM" id="SSF69593">
    <property type="entry name" value="Glycerol-3-phosphate (1)-acyltransferase"/>
    <property type="match status" value="1"/>
</dbReference>
<keyword evidence="7" id="KW-1185">Reference proteome</keyword>
<evidence type="ECO:0000259" key="5">
    <source>
        <dbReference type="SMART" id="SM00563"/>
    </source>
</evidence>
<dbReference type="InterPro" id="IPR032098">
    <property type="entry name" value="Acyltransf_C"/>
</dbReference>
<feature type="domain" description="Phospholipid/glycerol acyltransferase" evidence="5">
    <location>
        <begin position="90"/>
        <end position="214"/>
    </location>
</feature>
<dbReference type="Pfam" id="PF16076">
    <property type="entry name" value="Acyltransf_C"/>
    <property type="match status" value="1"/>
</dbReference>
<dbReference type="PANTHER" id="PTHR10983:SF24">
    <property type="entry name" value="1-ACYLGLYCEROL-3-PHOSPHATE O-ACYLTRANSFERASE 3, ISOFORM E-RELATED"/>
    <property type="match status" value="1"/>
</dbReference>
<dbReference type="SMART" id="SM00563">
    <property type="entry name" value="PlsC"/>
    <property type="match status" value="1"/>
</dbReference>
<keyword evidence="4" id="KW-0472">Membrane</keyword>
<dbReference type="AlphaFoldDB" id="A0A3M7T441"/>
<dbReference type="STRING" id="10195.A0A3M7T441"/>
<dbReference type="OrthoDB" id="189226at2759"/>
<keyword evidence="3 6" id="KW-0012">Acyltransferase</keyword>
<gene>
    <name evidence="6" type="ORF">BpHYR1_021824</name>
</gene>
<feature type="transmembrane region" description="Helical" evidence="4">
    <location>
        <begin position="344"/>
        <end position="360"/>
    </location>
</feature>
<dbReference type="Proteomes" id="UP000276133">
    <property type="component" value="Unassembled WGS sequence"/>
</dbReference>
<dbReference type="EMBL" id="REGN01000323">
    <property type="protein sequence ID" value="RNA42725.1"/>
    <property type="molecule type" value="Genomic_DNA"/>
</dbReference>
<keyword evidence="4" id="KW-0812">Transmembrane</keyword>
<feature type="transmembrane region" description="Helical" evidence="4">
    <location>
        <begin position="15"/>
        <end position="37"/>
    </location>
</feature>
<reference evidence="6 7" key="1">
    <citation type="journal article" date="2018" name="Sci. Rep.">
        <title>Genomic signatures of local adaptation to the degree of environmental predictability in rotifers.</title>
        <authorList>
            <person name="Franch-Gras L."/>
            <person name="Hahn C."/>
            <person name="Garcia-Roger E.M."/>
            <person name="Carmona M.J."/>
            <person name="Serra M."/>
            <person name="Gomez A."/>
        </authorList>
    </citation>
    <scope>NUCLEOTIDE SEQUENCE [LARGE SCALE GENOMIC DNA]</scope>
    <source>
        <strain evidence="6">HYR1</strain>
    </source>
</reference>
<name>A0A3M7T441_BRAPC</name>
<feature type="transmembrane region" description="Helical" evidence="4">
    <location>
        <begin position="49"/>
        <end position="68"/>
    </location>
</feature>
<comment type="caution">
    <text evidence="6">The sequence shown here is derived from an EMBL/GenBank/DDBJ whole genome shotgun (WGS) entry which is preliminary data.</text>
</comment>
<keyword evidence="4" id="KW-1133">Transmembrane helix</keyword>
<feature type="transmembrane region" description="Helical" evidence="4">
    <location>
        <begin position="316"/>
        <end position="338"/>
    </location>
</feature>
<keyword evidence="2 6" id="KW-0808">Transferase</keyword>
<organism evidence="6 7">
    <name type="scientific">Brachionus plicatilis</name>
    <name type="common">Marine rotifer</name>
    <name type="synonym">Brachionus muelleri</name>
    <dbReference type="NCBI Taxonomy" id="10195"/>
    <lineage>
        <taxon>Eukaryota</taxon>
        <taxon>Metazoa</taxon>
        <taxon>Spiralia</taxon>
        <taxon>Gnathifera</taxon>
        <taxon>Rotifera</taxon>
        <taxon>Eurotatoria</taxon>
        <taxon>Monogononta</taxon>
        <taxon>Pseudotrocha</taxon>
        <taxon>Ploima</taxon>
        <taxon>Brachionidae</taxon>
        <taxon>Brachionus</taxon>
    </lineage>
</organism>
<dbReference type="CDD" id="cd07990">
    <property type="entry name" value="LPLAT_LCLAT1-like"/>
    <property type="match status" value="1"/>
</dbReference>
<dbReference type="PANTHER" id="PTHR10983">
    <property type="entry name" value="1-ACYLGLYCEROL-3-PHOSPHATE ACYLTRANSFERASE-RELATED"/>
    <property type="match status" value="1"/>
</dbReference>
<protein>
    <submittedName>
        <fullName evidence="6">1-acyl-sn-glycerol-3-phosphate acyltransferase gamma-like</fullName>
    </submittedName>
</protein>
<accession>A0A3M7T441</accession>
<proteinExistence type="inferred from homology"/>
<evidence type="ECO:0000256" key="3">
    <source>
        <dbReference type="ARBA" id="ARBA00023315"/>
    </source>
</evidence>
<dbReference type="GO" id="GO:0012505">
    <property type="term" value="C:endomembrane system"/>
    <property type="evidence" value="ECO:0007669"/>
    <property type="project" value="TreeGrafter"/>
</dbReference>
<evidence type="ECO:0000313" key="7">
    <source>
        <dbReference type="Proteomes" id="UP000276133"/>
    </source>
</evidence>